<evidence type="ECO:0000256" key="3">
    <source>
        <dbReference type="ARBA" id="ARBA00022729"/>
    </source>
</evidence>
<sequence>MRLPHEYTKFIERQHLLMKSSPAPMAWTRDTPKLSQLRRSHFYTGNIEKAKQLDFRVTTLWAATLLFSLLASTVSSQSSEGFVTLNCGGGAFTDPVTGLEWENDEGYIEASDDLRAEGVLISASVLLEPSTSPVDNAESLKDASVFYPIGPIPRSKFCYNLPIFNYSAEEPMNYLLRATFPSSNLTTEATNAKGDDVSLSTYSKRFYFTVDSTYITTIELQENQPQILELVITAFDAEVYVCLVPLEDRSSMPAISALELRPFKLGMYPRVDSGMLKLSITTYFLTVARLNFGGDKQLRYPVDKYDRIWAPAKIPSGEKEFRSRTNVSRVHYPPNKEIDMPDEVMSTAWVATQLQNNVTFEVNLTGVRAMRAVPSFYFSLLFYEMLETANNTRFVNIYLDDDGEQRFFGNTKIYNYFWLQVYSRRWTFTTNAPTFKIRANGTSPNPGLINAAEFYGEFDAVVWRTFQNDSSTLKTFSLSAPSLLDTAGDPCLPVPWAWVVCSIETPPRVTQINITSRGVGGNLPTDFGQLDRLTILDLSNNSYRGRVPASLRNVTTLTAMNLGGNELEGELPGFPPLAFQNLERLSFSNNRLKGNLSSLVNSLAEPLFNLDLSRNSFSGAIPTELEKLKNLQNMDLSSNRLTGELTFELDKLSSLQYLNLSSNLLRGTVPSTLWSSSSLQLVDLSNNEFETLNLTTWYQGVLKAKSLEAPAVLRQVKLQGNQIKEIVPANLIDLDSIIPTPSTNEQQNSLQTPLGFILLTDSPWCIDRETNRSSLIERYLCRSNEH</sequence>
<reference evidence="8" key="1">
    <citation type="journal article" date="2017" name="Cell">
        <title>Insights into land plant evolution garnered from the Marchantia polymorpha genome.</title>
        <authorList>
            <person name="Bowman J.L."/>
            <person name="Kohchi T."/>
            <person name="Yamato K.T."/>
            <person name="Jenkins J."/>
            <person name="Shu S."/>
            <person name="Ishizaki K."/>
            <person name="Yamaoka S."/>
            <person name="Nishihama R."/>
            <person name="Nakamura Y."/>
            <person name="Berger F."/>
            <person name="Adam C."/>
            <person name="Aki S.S."/>
            <person name="Althoff F."/>
            <person name="Araki T."/>
            <person name="Arteaga-Vazquez M.A."/>
            <person name="Balasubrmanian S."/>
            <person name="Barry K."/>
            <person name="Bauer D."/>
            <person name="Boehm C.R."/>
            <person name="Briginshaw L."/>
            <person name="Caballero-Perez J."/>
            <person name="Catarino B."/>
            <person name="Chen F."/>
            <person name="Chiyoda S."/>
            <person name="Chovatia M."/>
            <person name="Davies K.M."/>
            <person name="Delmans M."/>
            <person name="Demura T."/>
            <person name="Dierschke T."/>
            <person name="Dolan L."/>
            <person name="Dorantes-Acosta A.E."/>
            <person name="Eklund D.M."/>
            <person name="Florent S.N."/>
            <person name="Flores-Sandoval E."/>
            <person name="Fujiyama A."/>
            <person name="Fukuzawa H."/>
            <person name="Galik B."/>
            <person name="Grimanelli D."/>
            <person name="Grimwood J."/>
            <person name="Grossniklaus U."/>
            <person name="Hamada T."/>
            <person name="Haseloff J."/>
            <person name="Hetherington A.J."/>
            <person name="Higo A."/>
            <person name="Hirakawa Y."/>
            <person name="Hundley H.N."/>
            <person name="Ikeda Y."/>
            <person name="Inoue K."/>
            <person name="Inoue S.I."/>
            <person name="Ishida S."/>
            <person name="Jia Q."/>
            <person name="Kakita M."/>
            <person name="Kanazawa T."/>
            <person name="Kawai Y."/>
            <person name="Kawashima T."/>
            <person name="Kennedy M."/>
            <person name="Kinose K."/>
            <person name="Kinoshita T."/>
            <person name="Kohara Y."/>
            <person name="Koide E."/>
            <person name="Komatsu K."/>
            <person name="Kopischke S."/>
            <person name="Kubo M."/>
            <person name="Kyozuka J."/>
            <person name="Lagercrantz U."/>
            <person name="Lin S.S."/>
            <person name="Lindquist E."/>
            <person name="Lipzen A.M."/>
            <person name="Lu C.W."/>
            <person name="De Luna E."/>
            <person name="Martienssen R.A."/>
            <person name="Minamino N."/>
            <person name="Mizutani M."/>
            <person name="Mizutani M."/>
            <person name="Mochizuki N."/>
            <person name="Monte I."/>
            <person name="Mosher R."/>
            <person name="Nagasaki H."/>
            <person name="Nakagami H."/>
            <person name="Naramoto S."/>
            <person name="Nishitani K."/>
            <person name="Ohtani M."/>
            <person name="Okamoto T."/>
            <person name="Okumura M."/>
            <person name="Phillips J."/>
            <person name="Pollak B."/>
            <person name="Reinders A."/>
            <person name="Rovekamp M."/>
            <person name="Sano R."/>
            <person name="Sawa S."/>
            <person name="Schmid M.W."/>
            <person name="Shirakawa M."/>
            <person name="Solano R."/>
            <person name="Spunde A."/>
            <person name="Suetsugu N."/>
            <person name="Sugano S."/>
            <person name="Sugiyama A."/>
            <person name="Sun R."/>
            <person name="Suzuki Y."/>
            <person name="Takenaka M."/>
            <person name="Takezawa D."/>
            <person name="Tomogane H."/>
            <person name="Tsuzuki M."/>
            <person name="Ueda T."/>
            <person name="Umeda M."/>
            <person name="Ward J.M."/>
            <person name="Watanabe Y."/>
            <person name="Yazaki K."/>
            <person name="Yokoyama R."/>
            <person name="Yoshitake Y."/>
            <person name="Yotsui I."/>
            <person name="Zachgo S."/>
            <person name="Schmutz J."/>
        </authorList>
    </citation>
    <scope>NUCLEOTIDE SEQUENCE [LARGE SCALE GENOMIC DNA]</scope>
    <source>
        <strain evidence="8">Tak-1</strain>
    </source>
</reference>
<keyword evidence="4" id="KW-0677">Repeat</keyword>
<name>A0A2R6VY90_MARPO</name>
<evidence type="ECO:0000256" key="5">
    <source>
        <dbReference type="ARBA" id="ARBA00023180"/>
    </source>
</evidence>
<accession>A0A2R6VY90</accession>
<evidence type="ECO:0000259" key="6">
    <source>
        <dbReference type="Pfam" id="PF12819"/>
    </source>
</evidence>
<dbReference type="PANTHER" id="PTHR45631:SF68">
    <property type="entry name" value="REPEAT FAMILY PROTEIN, PUTATIVE, EXPRESSED-RELATED"/>
    <property type="match status" value="1"/>
</dbReference>
<evidence type="ECO:0000256" key="2">
    <source>
        <dbReference type="ARBA" id="ARBA00022614"/>
    </source>
</evidence>
<dbReference type="SUPFAM" id="SSF52058">
    <property type="entry name" value="L domain-like"/>
    <property type="match status" value="1"/>
</dbReference>
<dbReference type="OrthoDB" id="676979at2759"/>
<dbReference type="Pfam" id="PF12819">
    <property type="entry name" value="Malectin_like"/>
    <property type="match status" value="1"/>
</dbReference>
<evidence type="ECO:0000313" key="7">
    <source>
        <dbReference type="EMBL" id="PTQ26572.1"/>
    </source>
</evidence>
<keyword evidence="8" id="KW-1185">Reference proteome</keyword>
<comment type="subcellular location">
    <subcellularLocation>
        <location evidence="1">Membrane</location>
        <topology evidence="1">Single-pass membrane protein</topology>
    </subcellularLocation>
</comment>
<dbReference type="InterPro" id="IPR032675">
    <property type="entry name" value="LRR_dom_sf"/>
</dbReference>
<dbReference type="InterPro" id="IPR024788">
    <property type="entry name" value="Malectin-like_Carb-bd_dom"/>
</dbReference>
<evidence type="ECO:0000256" key="4">
    <source>
        <dbReference type="ARBA" id="ARBA00022737"/>
    </source>
</evidence>
<feature type="non-terminal residue" evidence="7">
    <location>
        <position position="1"/>
    </location>
</feature>
<dbReference type="Pfam" id="PF00560">
    <property type="entry name" value="LRR_1"/>
    <property type="match status" value="3"/>
</dbReference>
<feature type="domain" description="Malectin-like" evidence="6">
    <location>
        <begin position="85"/>
        <end position="455"/>
    </location>
</feature>
<dbReference type="InterPro" id="IPR001611">
    <property type="entry name" value="Leu-rich_rpt"/>
</dbReference>
<reference evidence="7" key="2">
    <citation type="submission" date="2017-12" db="EMBL/GenBank/DDBJ databases">
        <title>WGS assembly of Marchantia polymorpha.</title>
        <authorList>
            <person name="Bowman J.L."/>
            <person name="Kohchi T."/>
            <person name="Yamato K.T."/>
            <person name="Jenkins J."/>
            <person name="Shu S."/>
            <person name="Ishizaki K."/>
            <person name="Yamaoka S."/>
            <person name="Nishihama R."/>
            <person name="Nakamura Y."/>
            <person name="Berger F."/>
            <person name="Adam C."/>
            <person name="Aki S.S."/>
            <person name="Althoff F."/>
            <person name="Araki T."/>
            <person name="Arteaga-Vazquez M.A."/>
            <person name="Balasubrmanian S."/>
            <person name="Bauer D."/>
            <person name="Boehm C.R."/>
            <person name="Briginshaw L."/>
            <person name="Caballero-Perez J."/>
            <person name="Catarino B."/>
            <person name="Chen F."/>
            <person name="Chiyoda S."/>
            <person name="Chovatia M."/>
            <person name="Davies K.M."/>
            <person name="Delmans M."/>
            <person name="Demura T."/>
            <person name="Dierschke T."/>
            <person name="Dolan L."/>
            <person name="Dorantes-Acosta A.E."/>
            <person name="Eklund D.M."/>
            <person name="Florent S.N."/>
            <person name="Flores-Sandoval E."/>
            <person name="Fujiyama A."/>
            <person name="Fukuzawa H."/>
            <person name="Galik B."/>
            <person name="Grimanelli D."/>
            <person name="Grimwood J."/>
            <person name="Grossniklaus U."/>
            <person name="Hamada T."/>
            <person name="Haseloff J."/>
            <person name="Hetherington A.J."/>
            <person name="Higo A."/>
            <person name="Hirakawa Y."/>
            <person name="Hundley H.N."/>
            <person name="Ikeda Y."/>
            <person name="Inoue K."/>
            <person name="Inoue S."/>
            <person name="Ishida S."/>
            <person name="Jia Q."/>
            <person name="Kakita M."/>
            <person name="Kanazawa T."/>
            <person name="Kawai Y."/>
            <person name="Kawashima T."/>
            <person name="Kennedy M."/>
            <person name="Kinose K."/>
            <person name="Kinoshita T."/>
            <person name="Kohara Y."/>
            <person name="Koide E."/>
            <person name="Komatsu K."/>
            <person name="Kopischke S."/>
            <person name="Kubo M."/>
            <person name="Kyozuka J."/>
            <person name="Lagercrantz U."/>
            <person name="Lin S.S."/>
            <person name="Lindquist E."/>
            <person name="Lipzen A.M."/>
            <person name="Lu C."/>
            <person name="Luna E.D."/>
            <person name="Martienssen R.A."/>
            <person name="Minamino N."/>
            <person name="Mizutani M."/>
            <person name="Mizutani M."/>
            <person name="Mochizuki N."/>
            <person name="Monte I."/>
            <person name="Mosher R."/>
            <person name="Nagasaki H."/>
            <person name="Nakagami H."/>
            <person name="Naramoto S."/>
            <person name="Nishitani K."/>
            <person name="Ohtani M."/>
            <person name="Okamoto T."/>
            <person name="Okumura M."/>
            <person name="Phillips J."/>
            <person name="Pollak B."/>
            <person name="Reinders A."/>
            <person name="Roevekamp M."/>
            <person name="Sano R."/>
            <person name="Sawa S."/>
            <person name="Schmid M.W."/>
            <person name="Shirakawa M."/>
            <person name="Solano R."/>
            <person name="Spunde A."/>
            <person name="Suetsugu N."/>
            <person name="Sugano S."/>
            <person name="Sugiyama A."/>
            <person name="Sun R."/>
            <person name="Suzuki Y."/>
            <person name="Takenaka M."/>
            <person name="Takezawa D."/>
            <person name="Tomogane H."/>
            <person name="Tsuzuki M."/>
            <person name="Ueda T."/>
            <person name="Umeda M."/>
            <person name="Ward J.M."/>
            <person name="Watanabe Y."/>
            <person name="Yazaki K."/>
            <person name="Yokoyama R."/>
            <person name="Yoshitake Y."/>
            <person name="Yotsui I."/>
            <person name="Zachgo S."/>
            <person name="Schmutz J."/>
        </authorList>
    </citation>
    <scope>NUCLEOTIDE SEQUENCE [LARGE SCALE GENOMIC DNA]</scope>
    <source>
        <strain evidence="7">Tak-1</strain>
    </source>
</reference>
<dbReference type="PANTHER" id="PTHR45631">
    <property type="entry name" value="OS07G0107800 PROTEIN-RELATED"/>
    <property type="match status" value="1"/>
</dbReference>
<dbReference type="PRINTS" id="PR00019">
    <property type="entry name" value="LEURICHRPT"/>
</dbReference>
<dbReference type="GO" id="GO:0016020">
    <property type="term" value="C:membrane"/>
    <property type="evidence" value="ECO:0007669"/>
    <property type="project" value="UniProtKB-SubCell"/>
</dbReference>
<dbReference type="AlphaFoldDB" id="A0A2R6VY90"/>
<keyword evidence="5" id="KW-0325">Glycoprotein</keyword>
<dbReference type="FunFam" id="3.80.10.10:FF:000041">
    <property type="entry name" value="LRR receptor-like serine/threonine-protein kinase ERECTA"/>
    <property type="match status" value="1"/>
</dbReference>
<protein>
    <recommendedName>
        <fullName evidence="6">Malectin-like domain-containing protein</fullName>
    </recommendedName>
</protein>
<proteinExistence type="predicted"/>
<organism evidence="7 8">
    <name type="scientific">Marchantia polymorpha</name>
    <name type="common">Common liverwort</name>
    <name type="synonym">Marchantia aquatica</name>
    <dbReference type="NCBI Taxonomy" id="3197"/>
    <lineage>
        <taxon>Eukaryota</taxon>
        <taxon>Viridiplantae</taxon>
        <taxon>Streptophyta</taxon>
        <taxon>Embryophyta</taxon>
        <taxon>Marchantiophyta</taxon>
        <taxon>Marchantiopsida</taxon>
        <taxon>Marchantiidae</taxon>
        <taxon>Marchantiales</taxon>
        <taxon>Marchantiaceae</taxon>
        <taxon>Marchantia</taxon>
    </lineage>
</organism>
<dbReference type="EMBL" id="KZ773462">
    <property type="protein sequence ID" value="PTQ26573.1"/>
    <property type="molecule type" value="Genomic_DNA"/>
</dbReference>
<dbReference type="EMBL" id="KZ773462">
    <property type="protein sequence ID" value="PTQ26572.1"/>
    <property type="molecule type" value="Genomic_DNA"/>
</dbReference>
<gene>
    <name evidence="7" type="ORF">MARPO_0959s0001</name>
</gene>
<dbReference type="Gene3D" id="3.80.10.10">
    <property type="entry name" value="Ribonuclease Inhibitor"/>
    <property type="match status" value="2"/>
</dbReference>
<keyword evidence="2" id="KW-0433">Leucine-rich repeat</keyword>
<evidence type="ECO:0000256" key="1">
    <source>
        <dbReference type="ARBA" id="ARBA00004167"/>
    </source>
</evidence>
<evidence type="ECO:0000313" key="8">
    <source>
        <dbReference type="Proteomes" id="UP000244005"/>
    </source>
</evidence>
<dbReference type="Proteomes" id="UP000244005">
    <property type="component" value="Unassembled WGS sequence"/>
</dbReference>
<keyword evidence="3" id="KW-0732">Signal</keyword>